<accession>A0A401ZTU3</accession>
<evidence type="ECO:0008006" key="3">
    <source>
        <dbReference type="Google" id="ProtNLM"/>
    </source>
</evidence>
<keyword evidence="2" id="KW-1185">Reference proteome</keyword>
<dbReference type="AlphaFoldDB" id="A0A401ZTU3"/>
<comment type="caution">
    <text evidence="1">The sequence shown here is derived from an EMBL/GenBank/DDBJ whole genome shotgun (WGS) entry which is preliminary data.</text>
</comment>
<protein>
    <recommendedName>
        <fullName evidence="3">DUF4177 domain-containing protein</fullName>
    </recommendedName>
</protein>
<proteinExistence type="predicted"/>
<gene>
    <name evidence="1" type="ORF">KTT_01640</name>
</gene>
<name>A0A401ZTU3_9CHLR</name>
<organism evidence="1 2">
    <name type="scientific">Tengunoibacter tsumagoiensis</name>
    <dbReference type="NCBI Taxonomy" id="2014871"/>
    <lineage>
        <taxon>Bacteria</taxon>
        <taxon>Bacillati</taxon>
        <taxon>Chloroflexota</taxon>
        <taxon>Ktedonobacteria</taxon>
        <taxon>Ktedonobacterales</taxon>
        <taxon>Dictyobacteraceae</taxon>
        <taxon>Tengunoibacter</taxon>
    </lineage>
</organism>
<evidence type="ECO:0000313" key="2">
    <source>
        <dbReference type="Proteomes" id="UP000287352"/>
    </source>
</evidence>
<reference evidence="2" key="1">
    <citation type="submission" date="2018-12" db="EMBL/GenBank/DDBJ databases">
        <title>Tengunoibacter tsumagoiensis gen. nov., sp. nov., Dictyobacter kobayashii sp. nov., D. alpinus sp. nov., and D. joshuensis sp. nov. and description of Dictyobacteraceae fam. nov. within the order Ktedonobacterales isolated from Tengu-no-mugimeshi.</title>
        <authorList>
            <person name="Wang C.M."/>
            <person name="Zheng Y."/>
            <person name="Sakai Y."/>
            <person name="Toyoda A."/>
            <person name="Minakuchi Y."/>
            <person name="Abe K."/>
            <person name="Yokota A."/>
            <person name="Yabe S."/>
        </authorList>
    </citation>
    <scope>NUCLEOTIDE SEQUENCE [LARGE SCALE GENOMIC DNA]</scope>
    <source>
        <strain evidence="2">Uno3</strain>
    </source>
</reference>
<dbReference type="EMBL" id="BIFR01000001">
    <property type="protein sequence ID" value="GCE10305.1"/>
    <property type="molecule type" value="Genomic_DNA"/>
</dbReference>
<evidence type="ECO:0000313" key="1">
    <source>
        <dbReference type="EMBL" id="GCE10305.1"/>
    </source>
</evidence>
<dbReference type="Proteomes" id="UP000287352">
    <property type="component" value="Unassembled WGS sequence"/>
</dbReference>
<sequence>MQKWEYMVVTVCEGENERTVQAVDGKNLQSLPIPGLHILIDNLVEEGWELTGSTDTSNCQNSDLFFKRAV</sequence>